<dbReference type="Pfam" id="PF02735">
    <property type="entry name" value="Ku"/>
    <property type="match status" value="1"/>
</dbReference>
<feature type="region of interest" description="Disordered" evidence="4">
    <location>
        <begin position="251"/>
        <end position="443"/>
    </location>
</feature>
<evidence type="ECO:0000256" key="3">
    <source>
        <dbReference type="HAMAP-Rule" id="MF_01875"/>
    </source>
</evidence>
<keyword evidence="2 3" id="KW-0233">DNA recombination</keyword>
<dbReference type="SMART" id="SM00559">
    <property type="entry name" value="Ku78"/>
    <property type="match status" value="1"/>
</dbReference>
<name>A0A839XNG4_9PSEU</name>
<dbReference type="FunFam" id="2.40.290.10:FF:000004">
    <property type="entry name" value="Non-homologous end joining protein Ku"/>
    <property type="match status" value="1"/>
</dbReference>
<dbReference type="AlphaFoldDB" id="A0A839XNG4"/>
<keyword evidence="1 3" id="KW-0238">DNA-binding</keyword>
<dbReference type="SUPFAM" id="SSF100939">
    <property type="entry name" value="SPOC domain-like"/>
    <property type="match status" value="1"/>
</dbReference>
<dbReference type="GO" id="GO:0006310">
    <property type="term" value="P:DNA recombination"/>
    <property type="evidence" value="ECO:0007669"/>
    <property type="project" value="UniProtKB-KW"/>
</dbReference>
<dbReference type="Gene3D" id="2.40.290.10">
    <property type="match status" value="1"/>
</dbReference>
<dbReference type="GO" id="GO:0006303">
    <property type="term" value="P:double-strand break repair via nonhomologous end joining"/>
    <property type="evidence" value="ECO:0007669"/>
    <property type="project" value="UniProtKB-UniRule"/>
</dbReference>
<dbReference type="InterPro" id="IPR016194">
    <property type="entry name" value="SPOC-like_C_dom_sf"/>
</dbReference>
<dbReference type="CDD" id="cd00789">
    <property type="entry name" value="KU_like"/>
    <property type="match status" value="1"/>
</dbReference>
<dbReference type="EMBL" id="JACIBS010000001">
    <property type="protein sequence ID" value="MBB3662368.1"/>
    <property type="molecule type" value="Genomic_DNA"/>
</dbReference>
<evidence type="ECO:0000313" key="7">
    <source>
        <dbReference type="Proteomes" id="UP000564573"/>
    </source>
</evidence>
<evidence type="ECO:0000259" key="5">
    <source>
        <dbReference type="SMART" id="SM00559"/>
    </source>
</evidence>
<proteinExistence type="inferred from homology"/>
<evidence type="ECO:0000256" key="4">
    <source>
        <dbReference type="SAM" id="MobiDB-lite"/>
    </source>
</evidence>
<evidence type="ECO:0000256" key="2">
    <source>
        <dbReference type="ARBA" id="ARBA00023172"/>
    </source>
</evidence>
<keyword evidence="3" id="KW-0234">DNA repair</keyword>
<feature type="compositionally biased region" description="Low complexity" evidence="4">
    <location>
        <begin position="305"/>
        <end position="321"/>
    </location>
</feature>
<dbReference type="PANTHER" id="PTHR41251">
    <property type="entry name" value="NON-HOMOLOGOUS END JOINING PROTEIN KU"/>
    <property type="match status" value="1"/>
</dbReference>
<gene>
    <name evidence="3" type="primary">ku</name>
    <name evidence="6" type="ORF">FB384_001272</name>
</gene>
<feature type="compositionally biased region" description="Low complexity" evidence="4">
    <location>
        <begin position="261"/>
        <end position="281"/>
    </location>
</feature>
<protein>
    <recommendedName>
        <fullName evidence="3">Non-homologous end joining protein Ku</fullName>
    </recommendedName>
</protein>
<dbReference type="PANTHER" id="PTHR41251:SF1">
    <property type="entry name" value="NON-HOMOLOGOUS END JOINING PROTEIN KU"/>
    <property type="match status" value="1"/>
</dbReference>
<feature type="compositionally biased region" description="Acidic residues" evidence="4">
    <location>
        <begin position="292"/>
        <end position="302"/>
    </location>
</feature>
<keyword evidence="3" id="KW-0227">DNA damage</keyword>
<feature type="domain" description="Ku" evidence="5">
    <location>
        <begin position="52"/>
        <end position="180"/>
    </location>
</feature>
<feature type="compositionally biased region" description="Low complexity" evidence="4">
    <location>
        <begin position="336"/>
        <end position="410"/>
    </location>
</feature>
<feature type="compositionally biased region" description="Basic and acidic residues" evidence="4">
    <location>
        <begin position="324"/>
        <end position="335"/>
    </location>
</feature>
<dbReference type="HAMAP" id="MF_01875">
    <property type="entry name" value="Prokaryotic_Ku"/>
    <property type="match status" value="1"/>
</dbReference>
<dbReference type="GO" id="GO:0003690">
    <property type="term" value="F:double-stranded DNA binding"/>
    <property type="evidence" value="ECO:0007669"/>
    <property type="project" value="UniProtKB-UniRule"/>
</dbReference>
<keyword evidence="7" id="KW-1185">Reference proteome</keyword>
<dbReference type="Proteomes" id="UP000564573">
    <property type="component" value="Unassembled WGS sequence"/>
</dbReference>
<comment type="caution">
    <text evidence="6">The sequence shown here is derived from an EMBL/GenBank/DDBJ whole genome shotgun (WGS) entry which is preliminary data.</text>
</comment>
<comment type="subunit">
    <text evidence="3">Homodimer. Interacts with LigD.</text>
</comment>
<sequence>MRVMWKGAVSFGLVTIPIHLYAATESKNVSLRQVHEADGGRIQYKRVCTVDGEEVPYADIAKGYELSDGGMVVLTDKELSELPISTSRSIDVQEFVPLEAIDPIYFDKSYYLEPQKAAIKPYVLLRDALHKSGQVAITKVAIRQRESLAVLRVVSDVMVLTTMLWPDEVREVDFPFLREDAPEVRSQEMSMASSLIDSLSDSVFEPDKYRDSYREALLNLIQSKIDGKETEHPPETASEPEVTDLMSALQASVTAAKEARGAGSDGDAASADGGAASTTSSEQSDDSRADDGEAGDAGESSDENAGSTSSGRTARARSAGSKADGGKGRGSKSAETKTTSARSSGSGSTSAKSSNEKSSGAKKSGAKGSATTSASKTSGSKTSETKSSGSKTSGSKPSESESSGGRPSSGSGAGHKATASDGQTSGTEKAPRGGSSRSARKSV</sequence>
<dbReference type="InterPro" id="IPR006164">
    <property type="entry name" value="DNA_bd_Ku70/Ku80"/>
</dbReference>
<evidence type="ECO:0000256" key="1">
    <source>
        <dbReference type="ARBA" id="ARBA00023125"/>
    </source>
</evidence>
<organism evidence="6 7">
    <name type="scientific">Prauserella sediminis</name>
    <dbReference type="NCBI Taxonomy" id="577680"/>
    <lineage>
        <taxon>Bacteria</taxon>
        <taxon>Bacillati</taxon>
        <taxon>Actinomycetota</taxon>
        <taxon>Actinomycetes</taxon>
        <taxon>Pseudonocardiales</taxon>
        <taxon>Pseudonocardiaceae</taxon>
        <taxon>Prauserella</taxon>
        <taxon>Prauserella salsuginis group</taxon>
    </lineage>
</organism>
<dbReference type="NCBIfam" id="TIGR02772">
    <property type="entry name" value="Ku_bact"/>
    <property type="match status" value="1"/>
</dbReference>
<comment type="function">
    <text evidence="3">With LigD forms a non-homologous end joining (NHEJ) DNA repair enzyme, which repairs dsDNA breaks with reduced fidelity. Binds linear dsDNA with 5'- and 3'- overhangs but not closed circular dsDNA nor ssDNA. Recruits and stimulates the ligase activity of LigD.</text>
</comment>
<reference evidence="6 7" key="1">
    <citation type="submission" date="2020-08" db="EMBL/GenBank/DDBJ databases">
        <title>Sequencing the genomes of 1000 actinobacteria strains.</title>
        <authorList>
            <person name="Klenk H.-P."/>
        </authorList>
    </citation>
    <scope>NUCLEOTIDE SEQUENCE [LARGE SCALE GENOMIC DNA]</scope>
    <source>
        <strain evidence="6 7">DSM 45267</strain>
    </source>
</reference>
<dbReference type="InterPro" id="IPR009187">
    <property type="entry name" value="Prok_Ku"/>
</dbReference>
<evidence type="ECO:0000313" key="6">
    <source>
        <dbReference type="EMBL" id="MBB3662368.1"/>
    </source>
</evidence>
<comment type="similarity">
    <text evidence="3">Belongs to the prokaryotic Ku family.</text>
</comment>
<accession>A0A839XNG4</accession>